<evidence type="ECO:0000256" key="7">
    <source>
        <dbReference type="SAM" id="MobiDB-lite"/>
    </source>
</evidence>
<protein>
    <submittedName>
        <fullName evidence="8">Putative cenp-o kinetochore centromere component</fullName>
    </submittedName>
</protein>
<sequence>MFQSGVEKIGTENDLAEAELDNEILSLQQQVSRLRARRSIQASTILSSPSTLSTLNSLREHEQLLASPEDFDSLVSALKTQISHNQTNLYRLCATVTSFLIQDLDPNAINKGQVLALRFDVSSRGSFIRPYYVMFNKPWEGESRTILNVHRHTLPPAIPLRSLVKRYLPDNENTSLVEAPATRRPLRQSLLRFSRALRRFIVAYHNRLSTINGLRTYYMPDDHEIRDKIDTGKFLLDVSPIDAEIKQIHLEWVDKRIGRLVIDEDGKIKKCVVLDDGVRDRVAERILQSDMSSLGEKLEEDYQRKTRISLSISSSSSSSSSSIIADSD</sequence>
<gene>
    <name evidence="8" type="ORF">GcC1_009021</name>
</gene>
<dbReference type="PANTHER" id="PTHR14582">
    <property type="entry name" value="INNER KINETOCHORE SUBUNIT MAL2"/>
    <property type="match status" value="1"/>
</dbReference>
<dbReference type="GO" id="GO:0005634">
    <property type="term" value="C:nucleus"/>
    <property type="evidence" value="ECO:0007669"/>
    <property type="project" value="UniProtKB-SubCell"/>
</dbReference>
<comment type="subcellular location">
    <subcellularLocation>
        <location evidence="2">Chromosome</location>
        <location evidence="2">Centromere</location>
    </subcellularLocation>
    <subcellularLocation>
        <location evidence="1">Nucleus</location>
    </subcellularLocation>
</comment>
<evidence type="ECO:0000256" key="5">
    <source>
        <dbReference type="ARBA" id="ARBA00023242"/>
    </source>
</evidence>
<dbReference type="InterPro" id="IPR018464">
    <property type="entry name" value="CENP-O"/>
</dbReference>
<dbReference type="PANTHER" id="PTHR14582:SF1">
    <property type="entry name" value="CENTROMERE PROTEIN O"/>
    <property type="match status" value="1"/>
</dbReference>
<evidence type="ECO:0000256" key="4">
    <source>
        <dbReference type="ARBA" id="ARBA00022454"/>
    </source>
</evidence>
<comment type="caution">
    <text evidence="8">The sequence shown here is derived from an EMBL/GenBank/DDBJ whole genome shotgun (WGS) entry which is preliminary data.</text>
</comment>
<evidence type="ECO:0000256" key="1">
    <source>
        <dbReference type="ARBA" id="ARBA00004123"/>
    </source>
</evidence>
<dbReference type="Proteomes" id="UP000285405">
    <property type="component" value="Unassembled WGS sequence"/>
</dbReference>
<feature type="region of interest" description="Disordered" evidence="7">
    <location>
        <begin position="309"/>
        <end position="328"/>
    </location>
</feature>
<organism evidence="8 9">
    <name type="scientific">Golovinomyces cichoracearum</name>
    <dbReference type="NCBI Taxonomy" id="62708"/>
    <lineage>
        <taxon>Eukaryota</taxon>
        <taxon>Fungi</taxon>
        <taxon>Dikarya</taxon>
        <taxon>Ascomycota</taxon>
        <taxon>Pezizomycotina</taxon>
        <taxon>Leotiomycetes</taxon>
        <taxon>Erysiphales</taxon>
        <taxon>Erysiphaceae</taxon>
        <taxon>Golovinomyces</taxon>
    </lineage>
</organism>
<keyword evidence="5" id="KW-0539">Nucleus</keyword>
<evidence type="ECO:0000256" key="3">
    <source>
        <dbReference type="ARBA" id="ARBA00007321"/>
    </source>
</evidence>
<keyword evidence="4" id="KW-0158">Chromosome</keyword>
<dbReference type="OrthoDB" id="10050372at2759"/>
<accession>A0A420J7W6</accession>
<name>A0A420J7W6_9PEZI</name>
<evidence type="ECO:0000313" key="8">
    <source>
        <dbReference type="EMBL" id="RKF82883.1"/>
    </source>
</evidence>
<dbReference type="Pfam" id="PF09496">
    <property type="entry name" value="CENP-O"/>
    <property type="match status" value="1"/>
</dbReference>
<keyword evidence="6" id="KW-0137">Centromere</keyword>
<evidence type="ECO:0000313" key="9">
    <source>
        <dbReference type="Proteomes" id="UP000285405"/>
    </source>
</evidence>
<dbReference type="GO" id="GO:0031511">
    <property type="term" value="C:Mis6-Sim4 complex"/>
    <property type="evidence" value="ECO:0007669"/>
    <property type="project" value="TreeGrafter"/>
</dbReference>
<evidence type="ECO:0000256" key="2">
    <source>
        <dbReference type="ARBA" id="ARBA00004584"/>
    </source>
</evidence>
<proteinExistence type="inferred from homology"/>
<dbReference type="EMBL" id="MCBR01000978">
    <property type="protein sequence ID" value="RKF82883.1"/>
    <property type="molecule type" value="Genomic_DNA"/>
</dbReference>
<reference evidence="8 9" key="1">
    <citation type="journal article" date="2018" name="BMC Genomics">
        <title>Comparative genome analyses reveal sequence features reflecting distinct modes of host-adaptation between dicot and monocot powdery mildew.</title>
        <authorList>
            <person name="Wu Y."/>
            <person name="Ma X."/>
            <person name="Pan Z."/>
            <person name="Kale S.D."/>
            <person name="Song Y."/>
            <person name="King H."/>
            <person name="Zhang Q."/>
            <person name="Presley C."/>
            <person name="Deng X."/>
            <person name="Wei C.I."/>
            <person name="Xiao S."/>
        </authorList>
    </citation>
    <scope>NUCLEOTIDE SEQUENCE [LARGE SCALE GENOMIC DNA]</scope>
    <source>
        <strain evidence="8">UCSC1</strain>
    </source>
</reference>
<dbReference type="AlphaFoldDB" id="A0A420J7W6"/>
<evidence type="ECO:0000256" key="6">
    <source>
        <dbReference type="ARBA" id="ARBA00023328"/>
    </source>
</evidence>
<comment type="similarity">
    <text evidence="3">Belongs to the CENP-O/MCM21 family.</text>
</comment>